<evidence type="ECO:0000313" key="2">
    <source>
        <dbReference type="EMBL" id="MED6291289.1"/>
    </source>
</evidence>
<keyword evidence="3" id="KW-1185">Reference proteome</keyword>
<evidence type="ECO:0000313" key="3">
    <source>
        <dbReference type="Proteomes" id="UP001352852"/>
    </source>
</evidence>
<proteinExistence type="predicted"/>
<keyword evidence="1" id="KW-0732">Signal</keyword>
<gene>
    <name evidence="2" type="ORF">CHARACLAT_021964</name>
</gene>
<reference evidence="2 3" key="1">
    <citation type="submission" date="2021-06" db="EMBL/GenBank/DDBJ databases">
        <authorList>
            <person name="Palmer J.M."/>
        </authorList>
    </citation>
    <scope>NUCLEOTIDE SEQUENCE [LARGE SCALE GENOMIC DNA]</scope>
    <source>
        <strain evidence="2 3">CL_MEX2019</strain>
        <tissue evidence="2">Muscle</tissue>
    </source>
</reference>
<sequence>MSPQTNSQSHENNPPPCLSLLLLLHSLACLTMRTSAGHVRAKLNFHDRVREVMLNIIALLKTLHGFWPQVSSNQHPRMTASRIAYMFCTPKSQLLADVCQV</sequence>
<organism evidence="2 3">
    <name type="scientific">Characodon lateralis</name>
    <dbReference type="NCBI Taxonomy" id="208331"/>
    <lineage>
        <taxon>Eukaryota</taxon>
        <taxon>Metazoa</taxon>
        <taxon>Chordata</taxon>
        <taxon>Craniata</taxon>
        <taxon>Vertebrata</taxon>
        <taxon>Euteleostomi</taxon>
        <taxon>Actinopterygii</taxon>
        <taxon>Neopterygii</taxon>
        <taxon>Teleostei</taxon>
        <taxon>Neoteleostei</taxon>
        <taxon>Acanthomorphata</taxon>
        <taxon>Ovalentaria</taxon>
        <taxon>Atherinomorphae</taxon>
        <taxon>Cyprinodontiformes</taxon>
        <taxon>Goodeidae</taxon>
        <taxon>Characodon</taxon>
    </lineage>
</organism>
<dbReference type="EMBL" id="JAHUTJ010067769">
    <property type="protein sequence ID" value="MED6291289.1"/>
    <property type="molecule type" value="Genomic_DNA"/>
</dbReference>
<accession>A0ABU7EW08</accession>
<feature type="chain" id="PRO_5046512467" description="Secreted protein" evidence="1">
    <location>
        <begin position="37"/>
        <end position="101"/>
    </location>
</feature>
<feature type="signal peptide" evidence="1">
    <location>
        <begin position="1"/>
        <end position="36"/>
    </location>
</feature>
<protein>
    <recommendedName>
        <fullName evidence="4">Secreted protein</fullName>
    </recommendedName>
</protein>
<evidence type="ECO:0008006" key="4">
    <source>
        <dbReference type="Google" id="ProtNLM"/>
    </source>
</evidence>
<name>A0ABU7EW08_9TELE</name>
<comment type="caution">
    <text evidence="2">The sequence shown here is derived from an EMBL/GenBank/DDBJ whole genome shotgun (WGS) entry which is preliminary data.</text>
</comment>
<evidence type="ECO:0000256" key="1">
    <source>
        <dbReference type="SAM" id="SignalP"/>
    </source>
</evidence>
<dbReference type="Proteomes" id="UP001352852">
    <property type="component" value="Unassembled WGS sequence"/>
</dbReference>